<dbReference type="Proteomes" id="UP000028045">
    <property type="component" value="Unassembled WGS sequence"/>
</dbReference>
<feature type="region of interest" description="Disordered" evidence="1">
    <location>
        <begin position="426"/>
        <end position="450"/>
    </location>
</feature>
<evidence type="ECO:0000256" key="1">
    <source>
        <dbReference type="SAM" id="MobiDB-lite"/>
    </source>
</evidence>
<evidence type="ECO:0000313" key="3">
    <source>
        <dbReference type="Proteomes" id="UP000028045"/>
    </source>
</evidence>
<dbReference type="GO" id="GO:0030695">
    <property type="term" value="F:GTPase regulator activity"/>
    <property type="evidence" value="ECO:0007669"/>
    <property type="project" value="TreeGrafter"/>
</dbReference>
<dbReference type="GO" id="GO:0005634">
    <property type="term" value="C:nucleus"/>
    <property type="evidence" value="ECO:0007669"/>
    <property type="project" value="TreeGrafter"/>
</dbReference>
<dbReference type="GO" id="GO:0005737">
    <property type="term" value="C:cytoplasm"/>
    <property type="evidence" value="ECO:0007669"/>
    <property type="project" value="TreeGrafter"/>
</dbReference>
<reference evidence="2 3" key="1">
    <citation type="journal article" date="2014" name="BMC Genomics">
        <title>Comparative genome sequencing reveals chemotype-specific gene clusters in the toxigenic black mold Stachybotrys.</title>
        <authorList>
            <person name="Semeiks J."/>
            <person name="Borek D."/>
            <person name="Otwinowski Z."/>
            <person name="Grishin N.V."/>
        </authorList>
    </citation>
    <scope>NUCLEOTIDE SEQUENCE [LARGE SCALE GENOMIC DNA]</scope>
    <source>
        <strain evidence="3">CBS 109288 / IBT 7711</strain>
    </source>
</reference>
<keyword evidence="3" id="KW-1185">Reference proteome</keyword>
<dbReference type="InterPro" id="IPR008812">
    <property type="entry name" value="Ran_GTP-bd-rel"/>
</dbReference>
<dbReference type="Pfam" id="PF05508">
    <property type="entry name" value="Ran-binding"/>
    <property type="match status" value="1"/>
</dbReference>
<organism evidence="2 3">
    <name type="scientific">Stachybotrys chartarum (strain CBS 109288 / IBT 7711)</name>
    <name type="common">Toxic black mold</name>
    <name type="synonym">Stilbospora chartarum</name>
    <dbReference type="NCBI Taxonomy" id="1280523"/>
    <lineage>
        <taxon>Eukaryota</taxon>
        <taxon>Fungi</taxon>
        <taxon>Dikarya</taxon>
        <taxon>Ascomycota</taxon>
        <taxon>Pezizomycotina</taxon>
        <taxon>Sordariomycetes</taxon>
        <taxon>Hypocreomycetidae</taxon>
        <taxon>Hypocreales</taxon>
        <taxon>Stachybotryaceae</taxon>
        <taxon>Stachybotrys</taxon>
    </lineage>
</organism>
<dbReference type="AlphaFoldDB" id="A0A084AQV3"/>
<sequence length="588" mass="63433">MDDFLAAVGVQAMRYAIRSGIALTSTFAISQQLSSLREILDNKIKVISPVIDLVELKSGHGNASLASALPLTKSLRSEIISLGHRIQLAATAQEHSQQASVSKARGGKAPATLHLHTIISDIKLLLDRIDREIPLLQLAITVSGESLSTLLPTGVSPSRLLQASTLLIIGDTQHAQSPDQTVEIGPVFGLSLYMLFKGHASVSCATHNGISCNDPGPKTSGPSNKPAYGLGDGDRKPLWQEVIHKARVRLCRAAQDSLPSSDGVQYQYHLEIIQDLDDGRVHDRPEDSGEDGSVGRCGLKELIPIQQISKIFYTNTGKILNVGDASSNDSMPVLLLKRDVAAGKDSTATATGTDSVVESVSGFLPSKDIDEADEQAEVDRQLQGHMAPTVIITQDEAVSRRGSGTLPKHLDPEWLALEMFEEDICDDSASDDTDDTGSEAGKPVLPPRSNNGMLDSILVRQLRNISLSSSSPSYSAPSLSVQGLNGRRKMSLEKEAQDFVDRSPFRAITTSLSLLEMMIRLAGLQEFQQRSHLAIPDHVMTFFLEETSTTGLVGEAQWKARSETKRTVGFDPYADAEAHSSPKPQPGR</sequence>
<dbReference type="HOGENOM" id="CLU_014536_1_0_1"/>
<feature type="compositionally biased region" description="Acidic residues" evidence="1">
    <location>
        <begin position="426"/>
        <end position="437"/>
    </location>
</feature>
<evidence type="ECO:0000313" key="2">
    <source>
        <dbReference type="EMBL" id="KEY67682.1"/>
    </source>
</evidence>
<dbReference type="PANTHER" id="PTHR31010:SF2">
    <property type="entry name" value="RAN-SPECIFIC GTPASE-ACTIVATING PROTEIN 30"/>
    <property type="match status" value="1"/>
</dbReference>
<protein>
    <recommendedName>
        <fullName evidence="4">Ran-specific GTPase-activating protein 30</fullName>
    </recommendedName>
</protein>
<feature type="region of interest" description="Disordered" evidence="1">
    <location>
        <begin position="569"/>
        <end position="588"/>
    </location>
</feature>
<gene>
    <name evidence="2" type="ORF">S7711_03936</name>
</gene>
<dbReference type="OrthoDB" id="512915at2759"/>
<evidence type="ECO:0008006" key="4">
    <source>
        <dbReference type="Google" id="ProtNLM"/>
    </source>
</evidence>
<dbReference type="PANTHER" id="PTHR31010">
    <property type="entry name" value="RAN-SPECIFIC GTPASE-ACTIVATING PROTEIN 30-RELATED"/>
    <property type="match status" value="1"/>
</dbReference>
<dbReference type="EMBL" id="KL648605">
    <property type="protein sequence ID" value="KEY67682.1"/>
    <property type="molecule type" value="Genomic_DNA"/>
</dbReference>
<name>A0A084AQV3_STACB</name>
<accession>A0A084AQV3</accession>
<proteinExistence type="predicted"/>